<sequence length="590" mass="62228">MSAASSVSAASAAVDSPQLCPTASRIVEPVHSRTASEQTHTRSGFSDPSRPGSRLDIDIRLQSAPSTPAKHKLSRSVGAYPVSPSVEARRQGLASPSRAKLVEPNLPSAPNVWTPSELAQYLAWALRSGGDDGRGPTLPSLVIEDVVSWVFRSQVTGRQFVAGVDQGVARPPPFLPVLATMSRRLRRTGSRLSDASASTASGMDSDREQVTRVRRLAHAFEHISSASEPSSDEASLSVLREQLTGDSVHGFGRAAPKAEARNWSRRDSVASVASIASGISTGSHALWRPSESGDASATVYVTNDEEVYAQSNTSPTAPLRAKAEAKAALELAELADLAKKGADNDSPPPPYAPSPARTGLLFPSVSPSVPEPTSSGPLTPLRAEVASSPEPDSPSPSVHMARMGAHRSSGVDPYAVLRRRDSGRPSAMLFTQPEDEEDSDDKESAAHWTTTRRATVRPRPVTMSPTSVPATPSKSHVSTPGSLRRRREAAVAREVAALTERIRELEARLAAVETPAASPSGSVLHPDEGHKSKPGPRSRGVLAALGFTDEHGNEPRLQDVPVLLFLLGVGVGAGGCAVVVRVLLQRKIAA</sequence>
<evidence type="ECO:0000313" key="3">
    <source>
        <dbReference type="EMBL" id="BEI87917.1"/>
    </source>
</evidence>
<dbReference type="GeneID" id="85491788"/>
<dbReference type="RefSeq" id="XP_060453183.1">
    <property type="nucleotide sequence ID" value="XM_060602511.1"/>
</dbReference>
<keyword evidence="2" id="KW-0812">Transmembrane</keyword>
<keyword evidence="4" id="KW-1185">Reference proteome</keyword>
<feature type="compositionally biased region" description="Low complexity" evidence="1">
    <location>
        <begin position="363"/>
        <end position="377"/>
    </location>
</feature>
<organism evidence="3 4">
    <name type="scientific">Cutaneotrichosporon cavernicola</name>
    <dbReference type="NCBI Taxonomy" id="279322"/>
    <lineage>
        <taxon>Eukaryota</taxon>
        <taxon>Fungi</taxon>
        <taxon>Dikarya</taxon>
        <taxon>Basidiomycota</taxon>
        <taxon>Agaricomycotina</taxon>
        <taxon>Tremellomycetes</taxon>
        <taxon>Trichosporonales</taxon>
        <taxon>Trichosporonaceae</taxon>
        <taxon>Cutaneotrichosporon</taxon>
    </lineage>
</organism>
<feature type="region of interest" description="Disordered" evidence="1">
    <location>
        <begin position="340"/>
        <end position="488"/>
    </location>
</feature>
<dbReference type="KEGG" id="ccac:CcaHIS019_0106350"/>
<feature type="compositionally biased region" description="Polar residues" evidence="1">
    <location>
        <begin position="33"/>
        <end position="46"/>
    </location>
</feature>
<keyword evidence="2" id="KW-1133">Transmembrane helix</keyword>
<evidence type="ECO:0000256" key="2">
    <source>
        <dbReference type="SAM" id="Phobius"/>
    </source>
</evidence>
<feature type="region of interest" description="Disordered" evidence="1">
    <location>
        <begin position="512"/>
        <end position="539"/>
    </location>
</feature>
<dbReference type="EMBL" id="AP028212">
    <property type="protein sequence ID" value="BEI87917.1"/>
    <property type="molecule type" value="Genomic_DNA"/>
</dbReference>
<dbReference type="Proteomes" id="UP001233271">
    <property type="component" value="Chromosome 1"/>
</dbReference>
<feature type="region of interest" description="Disordered" evidence="1">
    <location>
        <begin position="188"/>
        <end position="208"/>
    </location>
</feature>
<gene>
    <name evidence="3" type="ORF">CcaverHIS019_0106350</name>
</gene>
<reference evidence="3" key="1">
    <citation type="journal article" date="2023" name="BMC Genomics">
        <title>Chromosome-level genome assemblies of Cutaneotrichosporon spp. (Trichosporonales, Basidiomycota) reveal imbalanced evolution between nucleotide sequences and chromosome synteny.</title>
        <authorList>
            <person name="Kobayashi Y."/>
            <person name="Kayamori A."/>
            <person name="Aoki K."/>
            <person name="Shiwa Y."/>
            <person name="Matsutani M."/>
            <person name="Fujita N."/>
            <person name="Sugita T."/>
            <person name="Iwasaki W."/>
            <person name="Tanaka N."/>
            <person name="Takashima M."/>
        </authorList>
    </citation>
    <scope>NUCLEOTIDE SEQUENCE</scope>
    <source>
        <strain evidence="3">HIS019</strain>
    </source>
</reference>
<feature type="transmembrane region" description="Helical" evidence="2">
    <location>
        <begin position="562"/>
        <end position="584"/>
    </location>
</feature>
<evidence type="ECO:0000256" key="1">
    <source>
        <dbReference type="SAM" id="MobiDB-lite"/>
    </source>
</evidence>
<feature type="region of interest" description="Disordered" evidence="1">
    <location>
        <begin position="1"/>
        <end position="78"/>
    </location>
</feature>
<feature type="compositionally biased region" description="Low complexity" evidence="1">
    <location>
        <begin position="1"/>
        <end position="16"/>
    </location>
</feature>
<name>A0AA48I828_9TREE</name>
<proteinExistence type="predicted"/>
<evidence type="ECO:0000313" key="4">
    <source>
        <dbReference type="Proteomes" id="UP001233271"/>
    </source>
</evidence>
<accession>A0AA48I828</accession>
<protein>
    <submittedName>
        <fullName evidence="3">Uncharacterized protein</fullName>
    </submittedName>
</protein>
<feature type="compositionally biased region" description="Low complexity" evidence="1">
    <location>
        <begin position="449"/>
        <end position="462"/>
    </location>
</feature>
<dbReference type="AlphaFoldDB" id="A0AA48I828"/>
<keyword evidence="2" id="KW-0472">Membrane</keyword>
<feature type="compositionally biased region" description="Polar residues" evidence="1">
    <location>
        <begin position="463"/>
        <end position="481"/>
    </location>
</feature>